<evidence type="ECO:0000256" key="7">
    <source>
        <dbReference type="ARBA" id="ARBA00032166"/>
    </source>
</evidence>
<dbReference type="InterPro" id="IPR028564">
    <property type="entry name" value="MT_TRM10-typ"/>
</dbReference>
<protein>
    <recommendedName>
        <fullName evidence="2">tRNA (guanine(9)-N1)-methyltransferase</fullName>
        <ecNumber evidence="1">2.1.1.221</ecNumber>
    </recommendedName>
    <alternativeName>
        <fullName evidence="7">tRNA methyltransferase 10</fullName>
    </alternativeName>
    <alternativeName>
        <fullName evidence="6">tRNA(m1G9)-methyltransferase</fullName>
    </alternativeName>
</protein>
<evidence type="ECO:0000313" key="13">
    <source>
        <dbReference type="Proteomes" id="UP001527925"/>
    </source>
</evidence>
<dbReference type="PROSITE" id="PS51675">
    <property type="entry name" value="SAM_MT_TRM10"/>
    <property type="match status" value="1"/>
</dbReference>
<feature type="region of interest" description="Disordered" evidence="9">
    <location>
        <begin position="644"/>
        <end position="723"/>
    </location>
</feature>
<feature type="domain" description="FAS1" evidence="10">
    <location>
        <begin position="338"/>
        <end position="480"/>
    </location>
</feature>
<keyword evidence="4 12" id="KW-0808">Transferase</keyword>
<dbReference type="InterPro" id="IPR036378">
    <property type="entry name" value="FAS1_dom_sf"/>
</dbReference>
<dbReference type="SUPFAM" id="SSF82153">
    <property type="entry name" value="FAS1 domain"/>
    <property type="match status" value="2"/>
</dbReference>
<dbReference type="InterPro" id="IPR038459">
    <property type="entry name" value="MT_TRM10-typ_sf"/>
</dbReference>
<dbReference type="PANTHER" id="PTHR13563:SF13">
    <property type="entry name" value="TRNA METHYLTRANSFERASE 10 HOMOLOG A"/>
    <property type="match status" value="1"/>
</dbReference>
<evidence type="ECO:0000259" key="11">
    <source>
        <dbReference type="PROSITE" id="PS51675"/>
    </source>
</evidence>
<evidence type="ECO:0000256" key="5">
    <source>
        <dbReference type="ARBA" id="ARBA00022691"/>
    </source>
</evidence>
<feature type="domain" description="FAS1" evidence="10">
    <location>
        <begin position="486"/>
        <end position="626"/>
    </location>
</feature>
<reference evidence="12 13" key="1">
    <citation type="submission" date="2023-09" db="EMBL/GenBank/DDBJ databases">
        <title>Pangenome analysis of Batrachochytrium dendrobatidis and related Chytrids.</title>
        <authorList>
            <person name="Yacoub M.N."/>
            <person name="Stajich J.E."/>
            <person name="James T.Y."/>
        </authorList>
    </citation>
    <scope>NUCLEOTIDE SEQUENCE [LARGE SCALE GENOMIC DNA]</scope>
    <source>
        <strain evidence="12 13">JEL0888</strain>
    </source>
</reference>
<keyword evidence="5" id="KW-0949">S-adenosyl-L-methionine</keyword>
<feature type="region of interest" description="Disordered" evidence="9">
    <location>
        <begin position="1"/>
        <end position="85"/>
    </location>
</feature>
<feature type="domain" description="SAM-dependent MTase TRM10-type" evidence="11">
    <location>
        <begin position="149"/>
        <end position="322"/>
    </location>
</feature>
<dbReference type="InterPro" id="IPR007356">
    <property type="entry name" value="tRNA_m1G_MeTrfase_euk"/>
</dbReference>
<feature type="compositionally biased region" description="Basic and acidic residues" evidence="9">
    <location>
        <begin position="1"/>
        <end position="11"/>
    </location>
</feature>
<evidence type="ECO:0000256" key="2">
    <source>
        <dbReference type="ARBA" id="ARBA00020451"/>
    </source>
</evidence>
<dbReference type="Gene3D" id="2.30.180.10">
    <property type="entry name" value="FAS1 domain"/>
    <property type="match status" value="2"/>
</dbReference>
<evidence type="ECO:0000256" key="3">
    <source>
        <dbReference type="ARBA" id="ARBA00022603"/>
    </source>
</evidence>
<sequence>MGTRLSKHDGGPTRAPPRGNDAADGAARPLVRKRAASPSPPPSPRAPSRPRTEASEHSSKSDDNKDHSDGAALRAGAAGPAPAAAAAQAQAAASATVDVAAVDGLSKNARKRLQRQQKWEQERDQRRAKHREEKQRLREQRVAQGLPANSRKKKNKIVQEASGVRVAIDCGFEDYMVDSEVRSTVSQLGFSYTSNRLPPKRLDLFVTSFTPRIKALTQQRLPTECVYLTADSPNVITQLDPTKVYIVGGIVDRNRHKRLCLGEAEKHGVAHARLPIDSYVAMSARKVLTINHVVEIVVKQGNPLFCRPKRFKLVVRGQMLVAKLLASAALFVGSALAQGRMIDVLKSDPQYSTLTSLVSKFPDLVSAVSGNAPLTLFAPNNDAFDQLKQSSPDLFKNLTTNDALLKDTLLTHIVLGKALTLGAPGSQTLEEAANKNTLIIFVNPTSPVPAGQPLATVLNSFVTKVTPAAPGSIFTLKSAIVPQQFMITASELFKTIPTISSMNQIISQLDFYSVLDGLKEVTMFVPLNSAINALNQFIKDNNITVTPAILSAIIDSHIIKGALLPTDFRNGTYATAYNGATINLNYIPDQGFIELQGPGNTAPVKGSPSGSPLKNLFIAYPLNGVILPDLNKITAGTGKNGINLPSFNPLPSPSPSSVPTGKPYPTLKPYPTHVPTTDCHWPTPVPTPHPHETPAPYPTEYPHETPAPTPADTPYPTATPYTTGDDKPIYSGANGIASAGAALAAAVAAVHMLAL</sequence>
<dbReference type="GO" id="GO:0052905">
    <property type="term" value="F:tRNA (guanosine(9)-N1)-methyltransferase activity"/>
    <property type="evidence" value="ECO:0007669"/>
    <property type="project" value="UniProtKB-EC"/>
</dbReference>
<feature type="compositionally biased region" description="Pro residues" evidence="9">
    <location>
        <begin position="683"/>
        <end position="713"/>
    </location>
</feature>
<dbReference type="InterPro" id="IPR000782">
    <property type="entry name" value="FAS1_domain"/>
</dbReference>
<dbReference type="EMBL" id="JADGIZ020000044">
    <property type="protein sequence ID" value="KAL2913574.1"/>
    <property type="molecule type" value="Genomic_DNA"/>
</dbReference>
<accession>A0ABR4N245</accession>
<dbReference type="Pfam" id="PF02469">
    <property type="entry name" value="Fasciclin"/>
    <property type="match status" value="2"/>
</dbReference>
<dbReference type="CDD" id="cd18089">
    <property type="entry name" value="SPOUT_Trm10-like"/>
    <property type="match status" value="1"/>
</dbReference>
<feature type="compositionally biased region" description="Basic and acidic residues" evidence="9">
    <location>
        <begin position="50"/>
        <end position="69"/>
    </location>
</feature>
<feature type="compositionally biased region" description="Low complexity" evidence="9">
    <location>
        <begin position="714"/>
        <end position="723"/>
    </location>
</feature>
<feature type="compositionally biased region" description="Low complexity" evidence="9">
    <location>
        <begin position="71"/>
        <end position="85"/>
    </location>
</feature>
<evidence type="ECO:0000256" key="4">
    <source>
        <dbReference type="ARBA" id="ARBA00022679"/>
    </source>
</evidence>
<evidence type="ECO:0000313" key="12">
    <source>
        <dbReference type="EMBL" id="KAL2913574.1"/>
    </source>
</evidence>
<comment type="caution">
    <text evidence="12">The sequence shown here is derived from an EMBL/GenBank/DDBJ whole genome shotgun (WGS) entry which is preliminary data.</text>
</comment>
<evidence type="ECO:0000259" key="10">
    <source>
        <dbReference type="PROSITE" id="PS50213"/>
    </source>
</evidence>
<feature type="compositionally biased region" description="Basic and acidic residues" evidence="9">
    <location>
        <begin position="117"/>
        <end position="141"/>
    </location>
</feature>
<dbReference type="SMART" id="SM00554">
    <property type="entry name" value="FAS1"/>
    <property type="match status" value="2"/>
</dbReference>
<evidence type="ECO:0000256" key="9">
    <source>
        <dbReference type="SAM" id="MobiDB-lite"/>
    </source>
</evidence>
<dbReference type="EC" id="2.1.1.221" evidence="1"/>
<feature type="region of interest" description="Disordered" evidence="9">
    <location>
        <begin position="112"/>
        <end position="155"/>
    </location>
</feature>
<keyword evidence="13" id="KW-1185">Reference proteome</keyword>
<name>A0ABR4N245_9FUNG</name>
<dbReference type="GO" id="GO:0032259">
    <property type="term" value="P:methylation"/>
    <property type="evidence" value="ECO:0007669"/>
    <property type="project" value="UniProtKB-KW"/>
</dbReference>
<proteinExistence type="predicted"/>
<dbReference type="Gene3D" id="3.40.1280.30">
    <property type="match status" value="1"/>
</dbReference>
<dbReference type="PANTHER" id="PTHR13563">
    <property type="entry name" value="TRNA (GUANINE-9-) METHYLTRANSFERASE"/>
    <property type="match status" value="1"/>
</dbReference>
<keyword evidence="3 12" id="KW-0489">Methyltransferase</keyword>
<evidence type="ECO:0000256" key="1">
    <source>
        <dbReference type="ARBA" id="ARBA00012797"/>
    </source>
</evidence>
<organism evidence="12 13">
    <name type="scientific">Polyrhizophydium stewartii</name>
    <dbReference type="NCBI Taxonomy" id="2732419"/>
    <lineage>
        <taxon>Eukaryota</taxon>
        <taxon>Fungi</taxon>
        <taxon>Fungi incertae sedis</taxon>
        <taxon>Chytridiomycota</taxon>
        <taxon>Chytridiomycota incertae sedis</taxon>
        <taxon>Chytridiomycetes</taxon>
        <taxon>Rhizophydiales</taxon>
        <taxon>Rhizophydiales incertae sedis</taxon>
        <taxon>Polyrhizophydium</taxon>
    </lineage>
</organism>
<feature type="compositionally biased region" description="Pro residues" evidence="9">
    <location>
        <begin position="38"/>
        <end position="47"/>
    </location>
</feature>
<dbReference type="Proteomes" id="UP001527925">
    <property type="component" value="Unassembled WGS sequence"/>
</dbReference>
<gene>
    <name evidence="12" type="primary">TRM10_2</name>
    <name evidence="12" type="ORF">HK105_206876</name>
</gene>
<evidence type="ECO:0000256" key="8">
    <source>
        <dbReference type="ARBA" id="ARBA00048434"/>
    </source>
</evidence>
<comment type="catalytic activity">
    <reaction evidence="8">
        <text>guanosine(9) in tRNA + S-adenosyl-L-methionine = N(1)-methylguanosine(9) in tRNA + S-adenosyl-L-homocysteine + H(+)</text>
        <dbReference type="Rhea" id="RHEA:43156"/>
        <dbReference type="Rhea" id="RHEA-COMP:10367"/>
        <dbReference type="Rhea" id="RHEA-COMP:10368"/>
        <dbReference type="ChEBI" id="CHEBI:15378"/>
        <dbReference type="ChEBI" id="CHEBI:57856"/>
        <dbReference type="ChEBI" id="CHEBI:59789"/>
        <dbReference type="ChEBI" id="CHEBI:73542"/>
        <dbReference type="ChEBI" id="CHEBI:74269"/>
        <dbReference type="EC" id="2.1.1.221"/>
    </reaction>
</comment>
<evidence type="ECO:0000256" key="6">
    <source>
        <dbReference type="ARBA" id="ARBA00031792"/>
    </source>
</evidence>
<dbReference type="PROSITE" id="PS50213">
    <property type="entry name" value="FAS1"/>
    <property type="match status" value="2"/>
</dbReference>